<evidence type="ECO:0000313" key="2">
    <source>
        <dbReference type="EMBL" id="KAK2610630.1"/>
    </source>
</evidence>
<gene>
    <name evidence="2" type="ORF">N8I77_004044</name>
</gene>
<feature type="region of interest" description="Disordered" evidence="1">
    <location>
        <begin position="166"/>
        <end position="191"/>
    </location>
</feature>
<protein>
    <submittedName>
        <fullName evidence="2">Uncharacterized protein</fullName>
    </submittedName>
</protein>
<reference evidence="2" key="1">
    <citation type="submission" date="2023-06" db="EMBL/GenBank/DDBJ databases">
        <authorList>
            <person name="Noh H."/>
        </authorList>
    </citation>
    <scope>NUCLEOTIDE SEQUENCE</scope>
    <source>
        <strain evidence="2">DUCC20226</strain>
    </source>
</reference>
<dbReference type="AlphaFoldDB" id="A0AAD9W6J1"/>
<dbReference type="EMBL" id="JAUJFL010000002">
    <property type="protein sequence ID" value="KAK2610630.1"/>
    <property type="molecule type" value="Genomic_DNA"/>
</dbReference>
<comment type="caution">
    <text evidence="2">The sequence shown here is derived from an EMBL/GenBank/DDBJ whole genome shotgun (WGS) entry which is preliminary data.</text>
</comment>
<dbReference type="Proteomes" id="UP001265746">
    <property type="component" value="Unassembled WGS sequence"/>
</dbReference>
<name>A0AAD9W6J1_PHOAM</name>
<sequence>MIPASEQPDRVFRASIVNRICGSSFSARMGQLATCDLHPCVFPSVGVESASLRSTEAAIELSSGPAVHTVKGFELGPYSAYPALGWVSDCANWHLIRPPRVPLLQLTGTFLRVLHCLDNVHAAYGLTGKAVTFPMADRCLDLRHTRAEAAVNGGVPIPLRLRSHPRQFGKKQQWNDRRTRRLPPRRLTTSSLELTAPASLGKSPTVKDLEDCREAIAGCFEEMRLNVISRGRHANATTPTKDACTKSFVGSLLRDELFSQPSQEEEELGNSNGEGGLVPLMCPTCVREVSACYCMAHRL</sequence>
<organism evidence="2 3">
    <name type="scientific">Phomopsis amygdali</name>
    <name type="common">Fusicoccum amygdali</name>
    <dbReference type="NCBI Taxonomy" id="1214568"/>
    <lineage>
        <taxon>Eukaryota</taxon>
        <taxon>Fungi</taxon>
        <taxon>Dikarya</taxon>
        <taxon>Ascomycota</taxon>
        <taxon>Pezizomycotina</taxon>
        <taxon>Sordariomycetes</taxon>
        <taxon>Sordariomycetidae</taxon>
        <taxon>Diaporthales</taxon>
        <taxon>Diaporthaceae</taxon>
        <taxon>Diaporthe</taxon>
    </lineage>
</organism>
<accession>A0AAD9W6J1</accession>
<keyword evidence="3" id="KW-1185">Reference proteome</keyword>
<evidence type="ECO:0000256" key="1">
    <source>
        <dbReference type="SAM" id="MobiDB-lite"/>
    </source>
</evidence>
<proteinExistence type="predicted"/>
<evidence type="ECO:0000313" key="3">
    <source>
        <dbReference type="Proteomes" id="UP001265746"/>
    </source>
</evidence>